<evidence type="ECO:0000313" key="3">
    <source>
        <dbReference type="EMBL" id="ARP94844.1"/>
    </source>
</evidence>
<dbReference type="CDD" id="cd13578">
    <property type="entry name" value="PBP2_Bug27"/>
    <property type="match status" value="1"/>
</dbReference>
<dbReference type="AlphaFoldDB" id="A0A1W6ZDC2"/>
<dbReference type="EMBL" id="CP021111">
    <property type="protein sequence ID" value="ARP94844.1"/>
    <property type="molecule type" value="Genomic_DNA"/>
</dbReference>
<dbReference type="KEGG" id="bgm:CAL15_10880"/>
<dbReference type="STRING" id="463040.CAL15_10880"/>
<keyword evidence="2" id="KW-0732">Signal</keyword>
<dbReference type="PIRSF" id="PIRSF017082">
    <property type="entry name" value="YflP"/>
    <property type="match status" value="1"/>
</dbReference>
<gene>
    <name evidence="3" type="ORF">CAL15_10880</name>
</gene>
<dbReference type="PANTHER" id="PTHR42928">
    <property type="entry name" value="TRICARBOXYLATE-BINDING PROTEIN"/>
    <property type="match status" value="1"/>
</dbReference>
<evidence type="ECO:0000256" key="2">
    <source>
        <dbReference type="SAM" id="SignalP"/>
    </source>
</evidence>
<dbReference type="RefSeq" id="WP_086078612.1">
    <property type="nucleotide sequence ID" value="NZ_CP021111.1"/>
</dbReference>
<dbReference type="Pfam" id="PF03401">
    <property type="entry name" value="TctC"/>
    <property type="match status" value="1"/>
</dbReference>
<dbReference type="Gene3D" id="3.40.190.150">
    <property type="entry name" value="Bordetella uptake gene, domain 1"/>
    <property type="match status" value="1"/>
</dbReference>
<dbReference type="OrthoDB" id="8678477at2"/>
<protein>
    <submittedName>
        <fullName evidence="3">ABC transporter substrate-binding protein</fullName>
    </submittedName>
</protein>
<dbReference type="Gene3D" id="3.40.190.10">
    <property type="entry name" value="Periplasmic binding protein-like II"/>
    <property type="match status" value="1"/>
</dbReference>
<dbReference type="InterPro" id="IPR042100">
    <property type="entry name" value="Bug_dom1"/>
</dbReference>
<feature type="chain" id="PRO_5012529376" evidence="2">
    <location>
        <begin position="27"/>
        <end position="325"/>
    </location>
</feature>
<sequence length="325" mass="33768">MRHSITAAAAAMTLCAAALAPACALAEWPERPITVVVPFPAGGGTDTFARPLAQQLGMQMGQSVVIDNKGGAGGTVGASFAAKARPDGYTFFMGGAHHALAPSLYKNLSYDIQKDFVPVALLAQPPQVIVVNATKLPVKDLKSLLEYVKKRPGEINFGTAGKGSTHHLAGELFAMQTGVKLVDVPYQGAGPMLSALIGGQVDMAFDGLGSSASHIRAGSIRPLAVAAAQRSPSFPDVPTAAEAGVPNYEVSTWYALWAPAGTPKEAIDKMTAQVTKALQSPKLKEVWASNGSAIPDMTGAAFGKFVDSEVVRWAKVVKDAGVTLE</sequence>
<organism evidence="3 4">
    <name type="scientific">Bordetella genomosp. 13</name>
    <dbReference type="NCBI Taxonomy" id="463040"/>
    <lineage>
        <taxon>Bacteria</taxon>
        <taxon>Pseudomonadati</taxon>
        <taxon>Pseudomonadota</taxon>
        <taxon>Betaproteobacteria</taxon>
        <taxon>Burkholderiales</taxon>
        <taxon>Alcaligenaceae</taxon>
        <taxon>Bordetella</taxon>
    </lineage>
</organism>
<reference evidence="3 4" key="1">
    <citation type="submission" date="2017-05" db="EMBL/GenBank/DDBJ databases">
        <title>Complete and WGS of Bordetella genogroups.</title>
        <authorList>
            <person name="Spilker T."/>
            <person name="LiPuma J."/>
        </authorList>
    </citation>
    <scope>NUCLEOTIDE SEQUENCE [LARGE SCALE GENOMIC DNA]</scope>
    <source>
        <strain evidence="3 4">AU7206</strain>
    </source>
</reference>
<evidence type="ECO:0000313" key="4">
    <source>
        <dbReference type="Proteomes" id="UP000194161"/>
    </source>
</evidence>
<keyword evidence="4" id="KW-1185">Reference proteome</keyword>
<accession>A0A1W6ZDC2</accession>
<evidence type="ECO:0000256" key="1">
    <source>
        <dbReference type="ARBA" id="ARBA00006987"/>
    </source>
</evidence>
<dbReference type="SUPFAM" id="SSF53850">
    <property type="entry name" value="Periplasmic binding protein-like II"/>
    <property type="match status" value="1"/>
</dbReference>
<proteinExistence type="inferred from homology"/>
<dbReference type="PANTHER" id="PTHR42928:SF5">
    <property type="entry name" value="BLR1237 PROTEIN"/>
    <property type="match status" value="1"/>
</dbReference>
<dbReference type="InterPro" id="IPR005064">
    <property type="entry name" value="BUG"/>
</dbReference>
<comment type="similarity">
    <text evidence="1">Belongs to the UPF0065 (bug) family.</text>
</comment>
<dbReference type="Proteomes" id="UP000194161">
    <property type="component" value="Chromosome"/>
</dbReference>
<feature type="signal peptide" evidence="2">
    <location>
        <begin position="1"/>
        <end position="26"/>
    </location>
</feature>
<name>A0A1W6ZDC2_9BORD</name>